<dbReference type="EMBL" id="FNPB01000005">
    <property type="protein sequence ID" value="SDY02581.1"/>
    <property type="molecule type" value="Genomic_DNA"/>
</dbReference>
<keyword evidence="1" id="KW-1133">Transmembrane helix</keyword>
<keyword evidence="4" id="KW-1185">Reference proteome</keyword>
<proteinExistence type="predicted"/>
<name>A0A1H3GH19_9EURY</name>
<dbReference type="RefSeq" id="WP_175454609.1">
    <property type="nucleotide sequence ID" value="NZ_FNPB01000005.1"/>
</dbReference>
<evidence type="ECO:0000256" key="1">
    <source>
        <dbReference type="SAM" id="Phobius"/>
    </source>
</evidence>
<keyword evidence="1" id="KW-0812">Transmembrane</keyword>
<evidence type="ECO:0000313" key="3">
    <source>
        <dbReference type="EMBL" id="SDY02581.1"/>
    </source>
</evidence>
<reference evidence="4" key="1">
    <citation type="submission" date="2016-10" db="EMBL/GenBank/DDBJ databases">
        <authorList>
            <person name="Varghese N."/>
            <person name="Submissions S."/>
        </authorList>
    </citation>
    <scope>NUCLEOTIDE SEQUENCE [LARGE SCALE GENOMIC DNA]</scope>
    <source>
        <strain evidence="4">CGMCC 1.10118</strain>
    </source>
</reference>
<keyword evidence="1" id="KW-0472">Membrane</keyword>
<dbReference type="Proteomes" id="UP000199170">
    <property type="component" value="Unassembled WGS sequence"/>
</dbReference>
<feature type="transmembrane region" description="Helical" evidence="1">
    <location>
        <begin position="14"/>
        <end position="34"/>
    </location>
</feature>
<dbReference type="OrthoDB" id="337462at2157"/>
<dbReference type="InterPro" id="IPR021309">
    <property type="entry name" value="YgaP-like_TM"/>
</dbReference>
<dbReference type="AlphaFoldDB" id="A0A1H3GH19"/>
<feature type="domain" description="Inner membrane protein YgaP-like transmembrane" evidence="2">
    <location>
        <begin position="5"/>
        <end position="75"/>
    </location>
</feature>
<accession>A0A1H3GH19</accession>
<feature type="transmembrane region" description="Helical" evidence="1">
    <location>
        <begin position="40"/>
        <end position="69"/>
    </location>
</feature>
<protein>
    <recommendedName>
        <fullName evidence="2">Inner membrane protein YgaP-like transmembrane domain-containing protein</fullName>
    </recommendedName>
</protein>
<evidence type="ECO:0000259" key="2">
    <source>
        <dbReference type="Pfam" id="PF11127"/>
    </source>
</evidence>
<evidence type="ECO:0000313" key="4">
    <source>
        <dbReference type="Proteomes" id="UP000199170"/>
    </source>
</evidence>
<gene>
    <name evidence="3" type="ORF">SAMN04487946_105166</name>
</gene>
<organism evidence="3 4">
    <name type="scientific">Halobellus clavatus</name>
    <dbReference type="NCBI Taxonomy" id="660517"/>
    <lineage>
        <taxon>Archaea</taxon>
        <taxon>Methanobacteriati</taxon>
        <taxon>Methanobacteriota</taxon>
        <taxon>Stenosarchaea group</taxon>
        <taxon>Halobacteria</taxon>
        <taxon>Halobacteriales</taxon>
        <taxon>Haloferacaceae</taxon>
        <taxon>Halobellus</taxon>
    </lineage>
</organism>
<dbReference type="Pfam" id="PF11127">
    <property type="entry name" value="YgaP-like_TM"/>
    <property type="match status" value="1"/>
</dbReference>
<sequence length="87" mass="9091">MAGRKQNVGRRDRIVRAILTPIAVGLAVWLFYSLPQDPSTFAAIGVLAVLAFILGTGAITGTCGVYAAVGIDTCSCETDYANGNIWG</sequence>